<reference evidence="1 2" key="1">
    <citation type="submission" date="2020-02" db="EMBL/GenBank/DDBJ databases">
        <title>Thermophilic hydrogen producing bacteria, Caloranaerobacter azorensis.</title>
        <authorList>
            <person name="Baek K."/>
        </authorList>
    </citation>
    <scope>NUCLEOTIDE SEQUENCE [LARGE SCALE GENOMIC DNA]</scope>
    <source>
        <strain evidence="1 2">T3-1</strain>
    </source>
</reference>
<dbReference type="AlphaFoldDB" id="A0A6P1YAH1"/>
<dbReference type="Proteomes" id="UP000464452">
    <property type="component" value="Chromosome"/>
</dbReference>
<protein>
    <submittedName>
        <fullName evidence="1">Uncharacterized protein</fullName>
    </submittedName>
</protein>
<accession>A0A6P1YAH1</accession>
<evidence type="ECO:0000313" key="2">
    <source>
        <dbReference type="Proteomes" id="UP000464452"/>
    </source>
</evidence>
<gene>
    <name evidence="1" type="ORF">G3A45_01310</name>
</gene>
<proteinExistence type="predicted"/>
<dbReference type="EMBL" id="CP048617">
    <property type="protein sequence ID" value="QIB26064.1"/>
    <property type="molecule type" value="Genomic_DNA"/>
</dbReference>
<dbReference type="KEGG" id="cazo:G3A45_01310"/>
<organism evidence="1 2">
    <name type="scientific">Caloranaerobacter azorensis</name>
    <dbReference type="NCBI Taxonomy" id="116090"/>
    <lineage>
        <taxon>Bacteria</taxon>
        <taxon>Bacillati</taxon>
        <taxon>Bacillota</taxon>
        <taxon>Tissierellia</taxon>
        <taxon>Tissierellales</taxon>
        <taxon>Thermohalobacteraceae</taxon>
        <taxon>Caloranaerobacter</taxon>
    </lineage>
</organism>
<sequence length="56" mass="6560">MNDIQDRIKRMWKYLNENGIYTEEDLDKALEKMPKLNIGIFVSPLKGGEKCVTESR</sequence>
<dbReference type="RefSeq" id="WP_163234244.1">
    <property type="nucleotide sequence ID" value="NZ_CP048617.1"/>
</dbReference>
<name>A0A6P1YAH1_9FIRM</name>
<evidence type="ECO:0000313" key="1">
    <source>
        <dbReference type="EMBL" id="QIB26064.1"/>
    </source>
</evidence>